<organism evidence="2">
    <name type="scientific">mine drainage metagenome</name>
    <dbReference type="NCBI Taxonomy" id="410659"/>
    <lineage>
        <taxon>unclassified sequences</taxon>
        <taxon>metagenomes</taxon>
        <taxon>ecological metagenomes</taxon>
    </lineage>
</organism>
<dbReference type="SUPFAM" id="SSF53850">
    <property type="entry name" value="Periplasmic binding protein-like II"/>
    <property type="match status" value="1"/>
</dbReference>
<dbReference type="InterPro" id="IPR001638">
    <property type="entry name" value="Solute-binding_3/MltF_N"/>
</dbReference>
<gene>
    <name evidence="2" type="primary">hisJ_2</name>
    <name evidence="2" type="ORF">GALL_446930</name>
</gene>
<proteinExistence type="predicted"/>
<protein>
    <submittedName>
        <fullName evidence="2">Histidine-binding periplasmic protein</fullName>
    </submittedName>
</protein>
<evidence type="ECO:0000259" key="1">
    <source>
        <dbReference type="Pfam" id="PF00497"/>
    </source>
</evidence>
<feature type="domain" description="Solute-binding protein family 3/N-terminal" evidence="1">
    <location>
        <begin position="19"/>
        <end position="52"/>
    </location>
</feature>
<dbReference type="AlphaFoldDB" id="A0A1J5PQ03"/>
<evidence type="ECO:0000313" key="2">
    <source>
        <dbReference type="EMBL" id="OIQ73670.1"/>
    </source>
</evidence>
<dbReference type="EMBL" id="MLJW01002784">
    <property type="protein sequence ID" value="OIQ73670.1"/>
    <property type="molecule type" value="Genomic_DNA"/>
</dbReference>
<sequence length="58" mass="6313">MGALPYDSATLGTGIGAGFRKSDTALRDKFNKGIKDIRANGTYDKITKKYFSFDIYGG</sequence>
<name>A0A1J5PQ03_9ZZZZ</name>
<dbReference type="Pfam" id="PF00497">
    <property type="entry name" value="SBP_bac_3"/>
    <property type="match status" value="1"/>
</dbReference>
<comment type="caution">
    <text evidence="2">The sequence shown here is derived from an EMBL/GenBank/DDBJ whole genome shotgun (WGS) entry which is preliminary data.</text>
</comment>
<accession>A0A1J5PQ03</accession>
<dbReference type="Gene3D" id="3.40.190.10">
    <property type="entry name" value="Periplasmic binding protein-like II"/>
    <property type="match status" value="1"/>
</dbReference>
<reference evidence="2" key="1">
    <citation type="submission" date="2016-10" db="EMBL/GenBank/DDBJ databases">
        <title>Sequence of Gallionella enrichment culture.</title>
        <authorList>
            <person name="Poehlein A."/>
            <person name="Muehling M."/>
            <person name="Daniel R."/>
        </authorList>
    </citation>
    <scope>NUCLEOTIDE SEQUENCE</scope>
</reference>